<feature type="transmembrane region" description="Helical" evidence="1">
    <location>
        <begin position="485"/>
        <end position="509"/>
    </location>
</feature>
<gene>
    <name evidence="2" type="ORF">EV702DRAFT_1282648</name>
</gene>
<keyword evidence="3" id="KW-1185">Reference proteome</keyword>
<evidence type="ECO:0008006" key="4">
    <source>
        <dbReference type="Google" id="ProtNLM"/>
    </source>
</evidence>
<keyword evidence="1" id="KW-0812">Transmembrane</keyword>
<evidence type="ECO:0000256" key="1">
    <source>
        <dbReference type="SAM" id="Phobius"/>
    </source>
</evidence>
<dbReference type="Proteomes" id="UP000714275">
    <property type="component" value="Unassembled WGS sequence"/>
</dbReference>
<proteinExistence type="predicted"/>
<dbReference type="EMBL" id="JABBWD010000087">
    <property type="protein sequence ID" value="KAG1767374.1"/>
    <property type="molecule type" value="Genomic_DNA"/>
</dbReference>
<sequence>MLHAILVVMHVVLVIFYIFHWEHRVILPFTPMNNDFWPVVLSASLQAFYTIYTAVLLFLTQRLAMSRTLVRRLKLTAIHDISGAWAGLGSALSSIWRQIDIPASWWAISAVTVYLASISVLHVTSSTLLQFQTFNTSMATSVSTKLGWPNDSMILNSFDVNWGSITASLPVVNQLPGLVSVGLSNTTVYDTPQTNSMAGHADVNTTTISSRCGFLPDITYSVDAGIVTVNSSIENGTFISMQASYPWSDQVQALVPGWSSLSDNFTFPGSPGVALMVSTLLDIEPSVQQQVAVPVTWEIASFSANGSEVIHQYVVEVYFVQCSLSTVTAETVLDMQTNSLQNPAPVSQPSMQWEIKQWPQWTSNDWQTGIGWALAYQVGSGYSFYNSAGMTAGNPPSVPSIADEYIMSSVGLNLAAESLVQLSGGHPLSTVTLSPGKLEAAIAQVTAQLIWTAGRISTSNGGLQYGNGTAYVDEQIIALRLNVNLLPLLFAISASVIMMILALCMTRAFDASSDNQAAIHDTVLDDVEHPTEANLRRAGMIDVCFANKISDETEELGGSTDSLSLRSGDSRYDRM</sequence>
<evidence type="ECO:0000313" key="3">
    <source>
        <dbReference type="Proteomes" id="UP000714275"/>
    </source>
</evidence>
<comment type="caution">
    <text evidence="2">The sequence shown here is derived from an EMBL/GenBank/DDBJ whole genome shotgun (WGS) entry which is preliminary data.</text>
</comment>
<keyword evidence="1" id="KW-1133">Transmembrane helix</keyword>
<dbReference type="AlphaFoldDB" id="A0A9P6ZIB3"/>
<organism evidence="2 3">
    <name type="scientific">Suillus placidus</name>
    <dbReference type="NCBI Taxonomy" id="48579"/>
    <lineage>
        <taxon>Eukaryota</taxon>
        <taxon>Fungi</taxon>
        <taxon>Dikarya</taxon>
        <taxon>Basidiomycota</taxon>
        <taxon>Agaricomycotina</taxon>
        <taxon>Agaricomycetes</taxon>
        <taxon>Agaricomycetidae</taxon>
        <taxon>Boletales</taxon>
        <taxon>Suillineae</taxon>
        <taxon>Suillaceae</taxon>
        <taxon>Suillus</taxon>
    </lineage>
</organism>
<name>A0A9P6ZIB3_9AGAM</name>
<keyword evidence="1" id="KW-0472">Membrane</keyword>
<protein>
    <recommendedName>
        <fullName evidence="4">Transmembrane protein</fullName>
    </recommendedName>
</protein>
<dbReference type="OrthoDB" id="2647100at2759"/>
<feature type="transmembrane region" description="Helical" evidence="1">
    <location>
        <begin position="5"/>
        <end position="21"/>
    </location>
</feature>
<evidence type="ECO:0000313" key="2">
    <source>
        <dbReference type="EMBL" id="KAG1767374.1"/>
    </source>
</evidence>
<feature type="transmembrane region" description="Helical" evidence="1">
    <location>
        <begin position="105"/>
        <end position="129"/>
    </location>
</feature>
<accession>A0A9P6ZIB3</accession>
<feature type="transmembrane region" description="Helical" evidence="1">
    <location>
        <begin position="36"/>
        <end position="60"/>
    </location>
</feature>
<reference evidence="2" key="1">
    <citation type="journal article" date="2020" name="New Phytol.">
        <title>Comparative genomics reveals dynamic genome evolution in host specialist ectomycorrhizal fungi.</title>
        <authorList>
            <person name="Lofgren L.A."/>
            <person name="Nguyen N.H."/>
            <person name="Vilgalys R."/>
            <person name="Ruytinx J."/>
            <person name="Liao H.L."/>
            <person name="Branco S."/>
            <person name="Kuo A."/>
            <person name="LaButti K."/>
            <person name="Lipzen A."/>
            <person name="Andreopoulos W."/>
            <person name="Pangilinan J."/>
            <person name="Riley R."/>
            <person name="Hundley H."/>
            <person name="Na H."/>
            <person name="Barry K."/>
            <person name="Grigoriev I.V."/>
            <person name="Stajich J.E."/>
            <person name="Kennedy P.G."/>
        </authorList>
    </citation>
    <scope>NUCLEOTIDE SEQUENCE</scope>
    <source>
        <strain evidence="2">DOB743</strain>
    </source>
</reference>